<evidence type="ECO:0000313" key="4">
    <source>
        <dbReference type="Proteomes" id="UP000729402"/>
    </source>
</evidence>
<dbReference type="Proteomes" id="UP000729402">
    <property type="component" value="Unassembled WGS sequence"/>
</dbReference>
<accession>A0A8J5WXB4</accession>
<evidence type="ECO:0000256" key="1">
    <source>
        <dbReference type="ARBA" id="ARBA00004370"/>
    </source>
</evidence>
<dbReference type="PANTHER" id="PTHR31234">
    <property type="entry name" value="LATE EMBRYOGENESIS ABUNDANT (LEA) HYDROXYPROLINE-RICH GLYCOPROTEIN FAMILY"/>
    <property type="match status" value="1"/>
</dbReference>
<reference evidence="3" key="2">
    <citation type="submission" date="2021-02" db="EMBL/GenBank/DDBJ databases">
        <authorList>
            <person name="Kimball J.A."/>
            <person name="Haas M.W."/>
            <person name="Macchietto M."/>
            <person name="Kono T."/>
            <person name="Duquette J."/>
            <person name="Shao M."/>
        </authorList>
    </citation>
    <scope>NUCLEOTIDE SEQUENCE</scope>
    <source>
        <tissue evidence="3">Fresh leaf tissue</tissue>
    </source>
</reference>
<name>A0A8J5WXB4_ZIZPA</name>
<dbReference type="OrthoDB" id="996955at2759"/>
<protein>
    <recommendedName>
        <fullName evidence="5">Late embryogenesis abundant protein LEA-2 subgroup domain-containing protein</fullName>
    </recommendedName>
</protein>
<gene>
    <name evidence="3" type="ORF">GUJ93_ZPchr0013g37320</name>
</gene>
<dbReference type="EMBL" id="JAAALK010000079">
    <property type="protein sequence ID" value="KAG8097179.1"/>
    <property type="molecule type" value="Genomic_DNA"/>
</dbReference>
<evidence type="ECO:0000256" key="2">
    <source>
        <dbReference type="ARBA" id="ARBA00023136"/>
    </source>
</evidence>
<evidence type="ECO:0000313" key="3">
    <source>
        <dbReference type="EMBL" id="KAG8097179.1"/>
    </source>
</evidence>
<comment type="caution">
    <text evidence="3">The sequence shown here is derived from an EMBL/GenBank/DDBJ whole genome shotgun (WGS) entry which is preliminary data.</text>
</comment>
<dbReference type="GO" id="GO:0098542">
    <property type="term" value="P:defense response to other organism"/>
    <property type="evidence" value="ECO:0007669"/>
    <property type="project" value="InterPro"/>
</dbReference>
<keyword evidence="4" id="KW-1185">Reference proteome</keyword>
<keyword evidence="2" id="KW-0472">Membrane</keyword>
<evidence type="ECO:0008006" key="5">
    <source>
        <dbReference type="Google" id="ProtNLM"/>
    </source>
</evidence>
<dbReference type="AlphaFoldDB" id="A0A8J5WXB4"/>
<dbReference type="InterPro" id="IPR044839">
    <property type="entry name" value="NDR1-like"/>
</dbReference>
<sequence length="277" mass="28922">MAERALTPVPASPDPAFSSAVSTAFGSPLDPVVTVPAARLHQPRDTYVVHVQKDQIYRVPPPENAYLAERYRAGRGGGGGCGGGKGKGPTCSACVLRALGAVLAVTLLLGAAAALSSVVLRPDAPSFIVDKLSVHKNASRQQHMDYDFFLTAINPNKVTALWYKDGGTAKLLHKGTILAKGDVGEPEDGGEDATEFNVLLHGRLQHGGRTPKAVEKGLQGSKDVVALDLSVEIAVQVHVGALGFARKSLAVACEISAAGLRKDVHISSQTCKSSFAN</sequence>
<proteinExistence type="predicted"/>
<organism evidence="3 4">
    <name type="scientific">Zizania palustris</name>
    <name type="common">Northern wild rice</name>
    <dbReference type="NCBI Taxonomy" id="103762"/>
    <lineage>
        <taxon>Eukaryota</taxon>
        <taxon>Viridiplantae</taxon>
        <taxon>Streptophyta</taxon>
        <taxon>Embryophyta</taxon>
        <taxon>Tracheophyta</taxon>
        <taxon>Spermatophyta</taxon>
        <taxon>Magnoliopsida</taxon>
        <taxon>Liliopsida</taxon>
        <taxon>Poales</taxon>
        <taxon>Poaceae</taxon>
        <taxon>BOP clade</taxon>
        <taxon>Oryzoideae</taxon>
        <taxon>Oryzeae</taxon>
        <taxon>Zizaniinae</taxon>
        <taxon>Zizania</taxon>
    </lineage>
</organism>
<dbReference type="PANTHER" id="PTHR31234:SF68">
    <property type="entry name" value="EXPRESSED PROTEIN"/>
    <property type="match status" value="1"/>
</dbReference>
<dbReference type="GO" id="GO:0005886">
    <property type="term" value="C:plasma membrane"/>
    <property type="evidence" value="ECO:0007669"/>
    <property type="project" value="TreeGrafter"/>
</dbReference>
<reference evidence="3" key="1">
    <citation type="journal article" date="2021" name="bioRxiv">
        <title>Whole Genome Assembly and Annotation of Northern Wild Rice, Zizania palustris L., Supports a Whole Genome Duplication in the Zizania Genus.</title>
        <authorList>
            <person name="Haas M."/>
            <person name="Kono T."/>
            <person name="Macchietto M."/>
            <person name="Millas R."/>
            <person name="McGilp L."/>
            <person name="Shao M."/>
            <person name="Duquette J."/>
            <person name="Hirsch C.N."/>
            <person name="Kimball J."/>
        </authorList>
    </citation>
    <scope>NUCLEOTIDE SEQUENCE</scope>
    <source>
        <tissue evidence="3">Fresh leaf tissue</tissue>
    </source>
</reference>
<comment type="subcellular location">
    <subcellularLocation>
        <location evidence="1">Membrane</location>
    </subcellularLocation>
</comment>